<proteinExistence type="predicted"/>
<reference evidence="2 3" key="1">
    <citation type="journal article" date="2012" name="J. Bacteriol.">
        <title>Draft Genome Sequence of the Purple Photosynthetic Bacterium Phaeospirillum molischianum DSM120, a Particularly Versatile Bacterium.</title>
        <authorList>
            <person name="Duquesne K."/>
            <person name="Prima V."/>
            <person name="Ji B."/>
            <person name="Rouy Z."/>
            <person name="Medigue C."/>
            <person name="Talla E."/>
            <person name="Sturgis J.N."/>
        </authorList>
    </citation>
    <scope>NUCLEOTIDE SEQUENCE [LARGE SCALE GENOMIC DNA]</scope>
    <source>
        <strain evidence="3">DSM120</strain>
    </source>
</reference>
<evidence type="ECO:0000256" key="1">
    <source>
        <dbReference type="SAM" id="Phobius"/>
    </source>
</evidence>
<feature type="transmembrane region" description="Helical" evidence="1">
    <location>
        <begin position="34"/>
        <end position="51"/>
    </location>
</feature>
<keyword evidence="1" id="KW-1133">Transmembrane helix</keyword>
<dbReference type="AlphaFoldDB" id="H8FXC9"/>
<keyword evidence="1" id="KW-0812">Transmembrane</keyword>
<dbReference type="STRING" id="1150626.PHAMO_570012"/>
<name>H8FXC9_MAGML</name>
<evidence type="ECO:0000313" key="3">
    <source>
        <dbReference type="Proteomes" id="UP000004169"/>
    </source>
</evidence>
<accession>H8FXC9</accession>
<keyword evidence="1" id="KW-0472">Membrane</keyword>
<comment type="caution">
    <text evidence="2">The sequence shown here is derived from an EMBL/GenBank/DDBJ whole genome shotgun (WGS) entry which is preliminary data.</text>
</comment>
<sequence>MKWGTVHAHPLRRNLTNDLIILDARSYEVNGRNLLLLLVGMVSQCIGLMVINRRLILHPCRV</sequence>
<keyword evidence="3" id="KW-1185">Reference proteome</keyword>
<organism evidence="2 3">
    <name type="scientific">Magnetospirillum molischianum DSM 120</name>
    <dbReference type="NCBI Taxonomy" id="1150626"/>
    <lineage>
        <taxon>Bacteria</taxon>
        <taxon>Pseudomonadati</taxon>
        <taxon>Pseudomonadota</taxon>
        <taxon>Alphaproteobacteria</taxon>
        <taxon>Rhodospirillales</taxon>
        <taxon>Rhodospirillaceae</taxon>
        <taxon>Magnetospirillum</taxon>
    </lineage>
</organism>
<evidence type="ECO:0000313" key="2">
    <source>
        <dbReference type="EMBL" id="CCG43017.1"/>
    </source>
</evidence>
<protein>
    <submittedName>
        <fullName evidence="2">Uncharacterized protein</fullName>
    </submittedName>
</protein>
<dbReference type="Proteomes" id="UP000004169">
    <property type="component" value="Unassembled WGS sequence"/>
</dbReference>
<gene>
    <name evidence="2" type="ORF">PHAMO_570012</name>
</gene>
<dbReference type="EMBL" id="CAHP01000053">
    <property type="protein sequence ID" value="CCG43017.1"/>
    <property type="molecule type" value="Genomic_DNA"/>
</dbReference>